<evidence type="ECO:0000313" key="5">
    <source>
        <dbReference type="Proteomes" id="UP001501321"/>
    </source>
</evidence>
<feature type="domain" description="Coenzyme Q-binding protein COQ10 START" evidence="3">
    <location>
        <begin position="11"/>
        <end position="134"/>
    </location>
</feature>
<protein>
    <submittedName>
        <fullName evidence="4">SRPBCC family protein</fullName>
    </submittedName>
</protein>
<dbReference type="Gene3D" id="3.30.530.20">
    <property type="match status" value="1"/>
</dbReference>
<dbReference type="InterPro" id="IPR044996">
    <property type="entry name" value="COQ10-like"/>
</dbReference>
<dbReference type="PANTHER" id="PTHR12901:SF10">
    <property type="entry name" value="COENZYME Q-BINDING PROTEIN COQ10, MITOCHONDRIAL"/>
    <property type="match status" value="1"/>
</dbReference>
<comment type="caution">
    <text evidence="4">The sequence shown here is derived from an EMBL/GenBank/DDBJ whole genome shotgun (WGS) entry which is preliminary data.</text>
</comment>
<dbReference type="InterPro" id="IPR005031">
    <property type="entry name" value="COQ10_START"/>
</dbReference>
<proteinExistence type="inferred from homology"/>
<dbReference type="Pfam" id="PF03364">
    <property type="entry name" value="Polyketide_cyc"/>
    <property type="match status" value="1"/>
</dbReference>
<accession>A0ABP8QHV4</accession>
<sequence length="145" mass="16000">MAQLHRSALVMYSAEEMYALVNDVAAYPDFLPGCVGSRVISHSDHGMVAEVSVAKAGIHKQFTTQNTLVPGREILMELVEGPFRQLQGVWRFTPLDDTACKVELSLAFEFSSKLIETAFGAIFRELAGAMVKAFSQRAKEVYGVR</sequence>
<evidence type="ECO:0000313" key="4">
    <source>
        <dbReference type="EMBL" id="GAA4502884.1"/>
    </source>
</evidence>
<gene>
    <name evidence="4" type="ORF">GCM10023095_28360</name>
</gene>
<evidence type="ECO:0000256" key="2">
    <source>
        <dbReference type="ARBA" id="ARBA00022649"/>
    </source>
</evidence>
<evidence type="ECO:0000259" key="3">
    <source>
        <dbReference type="Pfam" id="PF03364"/>
    </source>
</evidence>
<organism evidence="4 5">
    <name type="scientific">Pseudaeromonas paramecii</name>
    <dbReference type="NCBI Taxonomy" id="2138166"/>
    <lineage>
        <taxon>Bacteria</taxon>
        <taxon>Pseudomonadati</taxon>
        <taxon>Pseudomonadota</taxon>
        <taxon>Gammaproteobacteria</taxon>
        <taxon>Aeromonadales</taxon>
        <taxon>Aeromonadaceae</taxon>
        <taxon>Pseudaeromonas</taxon>
    </lineage>
</organism>
<comment type="similarity">
    <text evidence="1">Belongs to the ribosome association toxin RatA family.</text>
</comment>
<dbReference type="Proteomes" id="UP001501321">
    <property type="component" value="Unassembled WGS sequence"/>
</dbReference>
<dbReference type="CDD" id="cd07813">
    <property type="entry name" value="COQ10p_like"/>
    <property type="match status" value="1"/>
</dbReference>
<evidence type="ECO:0000256" key="1">
    <source>
        <dbReference type="ARBA" id="ARBA00008918"/>
    </source>
</evidence>
<keyword evidence="5" id="KW-1185">Reference proteome</keyword>
<dbReference type="InterPro" id="IPR023393">
    <property type="entry name" value="START-like_dom_sf"/>
</dbReference>
<dbReference type="SUPFAM" id="SSF55961">
    <property type="entry name" value="Bet v1-like"/>
    <property type="match status" value="1"/>
</dbReference>
<dbReference type="EMBL" id="BAABFC010000022">
    <property type="protein sequence ID" value="GAA4502884.1"/>
    <property type="molecule type" value="Genomic_DNA"/>
</dbReference>
<keyword evidence="2" id="KW-1277">Toxin-antitoxin system</keyword>
<name>A0ABP8QHV4_9GAMM</name>
<reference evidence="5" key="1">
    <citation type="journal article" date="2019" name="Int. J. Syst. Evol. Microbiol.">
        <title>The Global Catalogue of Microorganisms (GCM) 10K type strain sequencing project: providing services to taxonomists for standard genome sequencing and annotation.</title>
        <authorList>
            <consortium name="The Broad Institute Genomics Platform"/>
            <consortium name="The Broad Institute Genome Sequencing Center for Infectious Disease"/>
            <person name="Wu L."/>
            <person name="Ma J."/>
        </authorList>
    </citation>
    <scope>NUCLEOTIDE SEQUENCE [LARGE SCALE GENOMIC DNA]</scope>
    <source>
        <strain evidence="5">JCM 32226</strain>
    </source>
</reference>
<dbReference type="RefSeq" id="WP_345014293.1">
    <property type="nucleotide sequence ID" value="NZ_BAABFC010000022.1"/>
</dbReference>
<dbReference type="PANTHER" id="PTHR12901">
    <property type="entry name" value="SPERM PROTEIN HOMOLOG"/>
    <property type="match status" value="1"/>
</dbReference>